<accession>A0AA87RAG5</accession>
<evidence type="ECO:0000313" key="1">
    <source>
        <dbReference type="EMBL" id="GEK79504.1"/>
    </source>
</evidence>
<gene>
    <name evidence="1" type="ORF">ABA31_08550</name>
</gene>
<evidence type="ECO:0000313" key="2">
    <source>
        <dbReference type="Proteomes" id="UP000321749"/>
    </source>
</evidence>
<organism evidence="1 2">
    <name type="scientific">Agrococcus baldri</name>
    <dbReference type="NCBI Taxonomy" id="153730"/>
    <lineage>
        <taxon>Bacteria</taxon>
        <taxon>Bacillati</taxon>
        <taxon>Actinomycetota</taxon>
        <taxon>Actinomycetes</taxon>
        <taxon>Micrococcales</taxon>
        <taxon>Microbacteriaceae</taxon>
        <taxon>Agrococcus</taxon>
    </lineage>
</organism>
<reference evidence="1 2" key="1">
    <citation type="submission" date="2019-07" db="EMBL/GenBank/DDBJ databases">
        <title>Whole genome shotgun sequence of Agrococcus baldri NBRC 103055.</title>
        <authorList>
            <person name="Hosoyama A."/>
            <person name="Uohara A."/>
            <person name="Ohji S."/>
            <person name="Ichikawa N."/>
        </authorList>
    </citation>
    <scope>NUCLEOTIDE SEQUENCE [LARGE SCALE GENOMIC DNA]</scope>
    <source>
        <strain evidence="1 2">NBRC 103055</strain>
    </source>
</reference>
<sequence length="177" mass="17385">MTLAAWNDSEFATGEFAAGDFNLEGAVDGAAGTYADHETAAGAAALEFTLPLADNLAPEDVVYAPFWVRLDATTTSPAALTATSATGTGENAANLSYTVHAIPAAATCDATTATTGTELASGADLTAFTAAGEQALAIGAEGVAGAPTQLCFAVTAGADLVEGAPATGTWAFTATSE</sequence>
<comment type="caution">
    <text evidence="1">The sequence shown here is derived from an EMBL/GenBank/DDBJ whole genome shotgun (WGS) entry which is preliminary data.</text>
</comment>
<dbReference type="AlphaFoldDB" id="A0AA87RAG5"/>
<name>A0AA87RAG5_9MICO</name>
<dbReference type="Proteomes" id="UP000321749">
    <property type="component" value="Unassembled WGS sequence"/>
</dbReference>
<proteinExistence type="predicted"/>
<dbReference type="RefSeq" id="WP_318279075.1">
    <property type="nucleotide sequence ID" value="NZ_BJUU01000003.1"/>
</dbReference>
<dbReference type="NCBIfam" id="TIGR04088">
    <property type="entry name" value="cognate_SipW"/>
    <property type="match status" value="1"/>
</dbReference>
<dbReference type="InterPro" id="IPR023833">
    <property type="entry name" value="Signal_pept_SipW-depend-type"/>
</dbReference>
<keyword evidence="2" id="KW-1185">Reference proteome</keyword>
<dbReference type="EMBL" id="BJUU01000003">
    <property type="protein sequence ID" value="GEK79504.1"/>
    <property type="molecule type" value="Genomic_DNA"/>
</dbReference>
<protein>
    <recommendedName>
        <fullName evidence="3">SipW-cognate class signal peptide</fullName>
    </recommendedName>
</protein>
<evidence type="ECO:0008006" key="3">
    <source>
        <dbReference type="Google" id="ProtNLM"/>
    </source>
</evidence>